<sequence length="115" mass="13463">MEESDVFEFLSLTIEEEANETLLLPVNNNRLRGKTGIKAVILQKGTENILYIEDELKDYQLSREILSAKIDIEKEINNFGDDITNEVSKLYEQKEAIERRESWFLPYINKDMGVY</sequence>
<evidence type="ECO:0000313" key="2">
    <source>
        <dbReference type="Proteomes" id="UP000198935"/>
    </source>
</evidence>
<evidence type="ECO:0000313" key="1">
    <source>
        <dbReference type="EMBL" id="SDZ68449.1"/>
    </source>
</evidence>
<dbReference type="EMBL" id="FNPI01000035">
    <property type="protein sequence ID" value="SDZ68449.1"/>
    <property type="molecule type" value="Genomic_DNA"/>
</dbReference>
<protein>
    <submittedName>
        <fullName evidence="1">Uncharacterized protein</fullName>
    </submittedName>
</protein>
<dbReference type="AlphaFoldDB" id="A0A1H3V318"/>
<dbReference type="Proteomes" id="UP000198935">
    <property type="component" value="Unassembled WGS sequence"/>
</dbReference>
<organism evidence="1 2">
    <name type="scientific">Evansella caseinilytica</name>
    <dbReference type="NCBI Taxonomy" id="1503961"/>
    <lineage>
        <taxon>Bacteria</taxon>
        <taxon>Bacillati</taxon>
        <taxon>Bacillota</taxon>
        <taxon>Bacilli</taxon>
        <taxon>Bacillales</taxon>
        <taxon>Bacillaceae</taxon>
        <taxon>Evansella</taxon>
    </lineage>
</organism>
<keyword evidence="2" id="KW-1185">Reference proteome</keyword>
<reference evidence="2" key="1">
    <citation type="submission" date="2016-10" db="EMBL/GenBank/DDBJ databases">
        <authorList>
            <person name="Varghese N."/>
            <person name="Submissions S."/>
        </authorList>
    </citation>
    <scope>NUCLEOTIDE SEQUENCE [LARGE SCALE GENOMIC DNA]</scope>
    <source>
        <strain evidence="2">SP</strain>
    </source>
</reference>
<proteinExistence type="predicted"/>
<gene>
    <name evidence="1" type="ORF">SAMN05421736_1355</name>
</gene>
<name>A0A1H3V318_9BACI</name>
<accession>A0A1H3V318</accession>